<gene>
    <name evidence="4" type="ORF">SAMN05421508_103210</name>
</gene>
<dbReference type="InterPro" id="IPR007544">
    <property type="entry name" value="ENCAP"/>
</dbReference>
<dbReference type="PANTHER" id="PTHR37165">
    <property type="entry name" value="PEPTIDASE U56 FAMILY"/>
    <property type="match status" value="1"/>
</dbReference>
<dbReference type="Proteomes" id="UP000219621">
    <property type="component" value="Unassembled WGS sequence"/>
</dbReference>
<organism evidence="4 5">
    <name type="scientific">Caenispirillum bisanense</name>
    <dbReference type="NCBI Taxonomy" id="414052"/>
    <lineage>
        <taxon>Bacteria</taxon>
        <taxon>Pseudomonadati</taxon>
        <taxon>Pseudomonadota</taxon>
        <taxon>Alphaproteobacteria</taxon>
        <taxon>Rhodospirillales</taxon>
        <taxon>Novispirillaceae</taxon>
        <taxon>Caenispirillum</taxon>
    </lineage>
</organism>
<dbReference type="InterPro" id="IPR051429">
    <property type="entry name" value="Encapsulin_nc"/>
</dbReference>
<evidence type="ECO:0000256" key="2">
    <source>
        <dbReference type="ARBA" id="ARBA00033743"/>
    </source>
</evidence>
<reference evidence="4 5" key="1">
    <citation type="submission" date="2017-09" db="EMBL/GenBank/DDBJ databases">
        <authorList>
            <person name="Ehlers B."/>
            <person name="Leendertz F.H."/>
        </authorList>
    </citation>
    <scope>NUCLEOTIDE SEQUENCE [LARGE SCALE GENOMIC DNA]</scope>
    <source>
        <strain evidence="4 5">USBA 140</strain>
    </source>
</reference>
<dbReference type="PANTHER" id="PTHR37165:SF1">
    <property type="entry name" value="TYPE 1 ENCAPSULIN SHELL PROTEIN"/>
    <property type="match status" value="1"/>
</dbReference>
<dbReference type="RefSeq" id="WP_097278585.1">
    <property type="nucleotide sequence ID" value="NZ_OCNJ01000003.1"/>
</dbReference>
<sequence length="272" mass="29475">MDMLNRKLAPFGADLWETIDEAATEAAAAMLTGRRFLEVEGPYGPGLTNIEVGNDGFCRQVGDDEAGAVVSRAVSIPMLRKRFRISTRRLVAATEYGQPLSLAPVEDAAEAMARREDEFVYYGNKDFGLEGLLTATGRRTLTAGDWTQVDRALEDVVKAVTLLDDGGFPGPYAMALSPALYNQLFRRYEGSDLLQLEHLKRVCTAGIFKAPIEGGVVVDERVGPIILGQDLMAGYVGTDGIHHEFFLTASMVLRLDDPEAICTLDATPATAA</sequence>
<dbReference type="OrthoDB" id="2922at2"/>
<protein>
    <submittedName>
        <fullName evidence="4">Uncharacterized protein, linocin/CFP29 family</fullName>
    </submittedName>
</protein>
<dbReference type="NCBIfam" id="NF041155">
    <property type="entry name" value="encap_f1"/>
    <property type="match status" value="1"/>
</dbReference>
<dbReference type="EMBL" id="OCNJ01000003">
    <property type="protein sequence ID" value="SOD93813.1"/>
    <property type="molecule type" value="Genomic_DNA"/>
</dbReference>
<dbReference type="AlphaFoldDB" id="A0A286GE64"/>
<accession>A0A286GE64</accession>
<comment type="subcellular location">
    <subcellularLocation>
        <location evidence="1">Encapsulin nanocompartment</location>
    </subcellularLocation>
</comment>
<keyword evidence="3" id="KW-1284">Encapsulin nanocompartment</keyword>
<dbReference type="Gene3D" id="3.30.2320.10">
    <property type="entry name" value="hypothetical protein PF0899 domain"/>
    <property type="match status" value="1"/>
</dbReference>
<evidence type="ECO:0000256" key="3">
    <source>
        <dbReference type="ARBA" id="ARBA00033787"/>
    </source>
</evidence>
<dbReference type="GO" id="GO:0140737">
    <property type="term" value="C:encapsulin nanocompartment"/>
    <property type="evidence" value="ECO:0007669"/>
    <property type="project" value="UniProtKB-SubCell"/>
</dbReference>
<evidence type="ECO:0000256" key="1">
    <source>
        <dbReference type="ARBA" id="ARBA00033738"/>
    </source>
</evidence>
<dbReference type="PIRSF" id="PIRSF019254">
    <property type="entry name" value="CFP29"/>
    <property type="match status" value="1"/>
</dbReference>
<keyword evidence="5" id="KW-1185">Reference proteome</keyword>
<proteinExistence type="inferred from homology"/>
<evidence type="ECO:0000313" key="5">
    <source>
        <dbReference type="Proteomes" id="UP000219621"/>
    </source>
</evidence>
<dbReference type="Pfam" id="PF04454">
    <property type="entry name" value="Linocin_M18"/>
    <property type="match status" value="1"/>
</dbReference>
<evidence type="ECO:0000313" key="4">
    <source>
        <dbReference type="EMBL" id="SOD93813.1"/>
    </source>
</evidence>
<dbReference type="Gene3D" id="3.30.2400.30">
    <property type="match status" value="1"/>
</dbReference>
<name>A0A286GE64_9PROT</name>
<comment type="similarity">
    <text evidence="2">Belongs to the encapsulin family. Family 1 subfamily.</text>
</comment>